<dbReference type="EMBL" id="CP002588">
    <property type="protein sequence ID" value="AEA48063.1"/>
    <property type="molecule type" value="Genomic_DNA"/>
</dbReference>
<dbReference type="InterPro" id="IPR057843">
    <property type="entry name" value="Fusello_VP2"/>
</dbReference>
<dbReference type="HOGENOM" id="CLU_2629509_0_0_2"/>
<dbReference type="RefSeq" id="WP_013684714.1">
    <property type="nucleotide sequence ID" value="NC_015320.1"/>
</dbReference>
<accession>F2KSJ3</accession>
<dbReference type="OrthoDB" id="379471at2157"/>
<evidence type="ECO:0000313" key="1">
    <source>
        <dbReference type="EMBL" id="AEA48063.1"/>
    </source>
</evidence>
<proteinExistence type="predicted"/>
<evidence type="ECO:0000313" key="2">
    <source>
        <dbReference type="Proteomes" id="UP000008136"/>
    </source>
</evidence>
<evidence type="ECO:0008006" key="3">
    <source>
        <dbReference type="Google" id="ProtNLM"/>
    </source>
</evidence>
<name>F2KSJ3_ARCVS</name>
<sequence>MADWIQEAIERPGRVRRYVSRLFGSKAFTKKGTIKREYLLKAKKKAEQAGNTSLVHAINMALTLRKFRRKKGRRRKK</sequence>
<dbReference type="Pfam" id="PF25632">
    <property type="entry name" value="Fusello_VP2_Capsid"/>
    <property type="match status" value="1"/>
</dbReference>
<dbReference type="KEGG" id="ave:Arcve_2073"/>
<dbReference type="Proteomes" id="UP000008136">
    <property type="component" value="Chromosome"/>
</dbReference>
<dbReference type="STRING" id="693661.Arcve_2073"/>
<gene>
    <name evidence="1" type="ordered locus">Arcve_2073</name>
</gene>
<dbReference type="AlphaFoldDB" id="F2KSJ3"/>
<organism evidence="1 2">
    <name type="scientific">Archaeoglobus veneficus (strain DSM 11195 / SNP6)</name>
    <dbReference type="NCBI Taxonomy" id="693661"/>
    <lineage>
        <taxon>Archaea</taxon>
        <taxon>Methanobacteriati</taxon>
        <taxon>Methanobacteriota</taxon>
        <taxon>Archaeoglobi</taxon>
        <taxon>Archaeoglobales</taxon>
        <taxon>Archaeoglobaceae</taxon>
        <taxon>Archaeoglobus</taxon>
    </lineage>
</organism>
<protein>
    <recommendedName>
        <fullName evidence="3">Capsid protein VP2</fullName>
    </recommendedName>
</protein>
<reference evidence="1 2" key="1">
    <citation type="submission" date="2011-03" db="EMBL/GenBank/DDBJ databases">
        <title>The complete genome of Archaeoglobus veneficus SNP6.</title>
        <authorList>
            <consortium name="US DOE Joint Genome Institute (JGI-PGF)"/>
            <person name="Lucas S."/>
            <person name="Copeland A."/>
            <person name="Lapidus A."/>
            <person name="Bruce D."/>
            <person name="Goodwin L."/>
            <person name="Pitluck S."/>
            <person name="Kyrpides N."/>
            <person name="Mavromatis K."/>
            <person name="Pagani I."/>
            <person name="Ivanova N."/>
            <person name="Mikhailova N."/>
            <person name="Lu M."/>
            <person name="Detter J.C."/>
            <person name="Tapia R."/>
            <person name="Han C."/>
            <person name="Land M."/>
            <person name="Hauser L."/>
            <person name="Markowitz V."/>
            <person name="Cheng J.-F."/>
            <person name="Hugenholtz P."/>
            <person name="Woyke T."/>
            <person name="Wu D."/>
            <person name="Spring S."/>
            <person name="Brambilla E."/>
            <person name="Klenk H.-P."/>
            <person name="Eisen J.A."/>
        </authorList>
    </citation>
    <scope>NUCLEOTIDE SEQUENCE [LARGE SCALE GENOMIC DNA]</scope>
    <source>
        <strain>SNP6</strain>
    </source>
</reference>
<dbReference type="GeneID" id="10395207"/>
<keyword evidence="2" id="KW-1185">Reference proteome</keyword>